<dbReference type="Proteomes" id="UP001328107">
    <property type="component" value="Unassembled WGS sequence"/>
</dbReference>
<sequence length="523" mass="59853">MAPIQRKGRGSQPKAAGTIQTIPTFPSQASTSYKTENVSTSEGQPDGYPSGVVLSVHPAWPDLGINQGELFFECTLFLYSVLALFLQYLNLYKSLWWLPKSFWHYSMKLHNINPYFLSCVGLLLGLRVTKCFWSTISYIFNNICEGRSSKWRQALSLIQYGVVKVPMTTMILTSFFFSFTRIVREFPSSAVIYFLFPPFVYSILFFHEIQQRLAKVLKKTQEVLRKDASPSEIVDVLMEEDAGWLDLDTVAHMCSGVASQARQEIDVLLVDVFLRIKRCVFAGLSTAFLSIFLPLAFLPWQTSVGLPQKVLINEVWQIQMAFIVFCTAFTHYVTYLFPLHYLDFMYRSAIHMGRWEEEPPTATTITSNLAKKIPVVVHTIPHPTIIWSRHAAPYPEGTVVEIDGGKRYKAVPISNKLRTISAQPGNIYHALFAFWCSSPLSLINMLCISQFILIFIQFWLLVLTLEWQHILTLVFLMFANYLLLGKLFKDRVIIQRVYNPSTEDLALIEQVGINIQNIIVNKY</sequence>
<comment type="subcellular location">
    <subcellularLocation>
        <location evidence="1">Membrane</location>
        <topology evidence="1">Multi-pass membrane protein</topology>
    </subcellularLocation>
</comment>
<evidence type="ECO:0000256" key="6">
    <source>
        <dbReference type="SAM" id="Phobius"/>
    </source>
</evidence>
<evidence type="ECO:0000256" key="1">
    <source>
        <dbReference type="ARBA" id="ARBA00004141"/>
    </source>
</evidence>
<dbReference type="InterPro" id="IPR019397">
    <property type="entry name" value="Uncharacterised_TMEM39"/>
</dbReference>
<feature type="transmembrane region" description="Helical" evidence="6">
    <location>
        <begin position="279"/>
        <end position="300"/>
    </location>
</feature>
<feature type="transmembrane region" description="Helical" evidence="6">
    <location>
        <begin position="70"/>
        <end position="92"/>
    </location>
</feature>
<feature type="transmembrane region" description="Helical" evidence="6">
    <location>
        <begin position="467"/>
        <end position="484"/>
    </location>
</feature>
<feature type="transmembrane region" description="Helical" evidence="6">
    <location>
        <begin position="112"/>
        <end position="133"/>
    </location>
</feature>
<evidence type="ECO:0000256" key="2">
    <source>
        <dbReference type="ARBA" id="ARBA00010737"/>
    </source>
</evidence>
<comment type="similarity">
    <text evidence="2">Belongs to the TMEM39 family.</text>
</comment>
<keyword evidence="3 6" id="KW-0812">Transmembrane</keyword>
<gene>
    <name evidence="7" type="ORF">PMAYCL1PPCAC_24028</name>
</gene>
<evidence type="ECO:0000256" key="3">
    <source>
        <dbReference type="ARBA" id="ARBA00022692"/>
    </source>
</evidence>
<dbReference type="PANTHER" id="PTHR12995:SF4">
    <property type="entry name" value="FI21814P1"/>
    <property type="match status" value="1"/>
</dbReference>
<reference evidence="8" key="1">
    <citation type="submission" date="2022-10" db="EMBL/GenBank/DDBJ databases">
        <title>Genome assembly of Pristionchus species.</title>
        <authorList>
            <person name="Yoshida K."/>
            <person name="Sommer R.J."/>
        </authorList>
    </citation>
    <scope>NUCLEOTIDE SEQUENCE [LARGE SCALE GENOMIC DNA]</scope>
    <source>
        <strain evidence="8">RS5460</strain>
    </source>
</reference>
<dbReference type="GO" id="GO:0016020">
    <property type="term" value="C:membrane"/>
    <property type="evidence" value="ECO:0007669"/>
    <property type="project" value="UniProtKB-SubCell"/>
</dbReference>
<dbReference type="AlphaFoldDB" id="A0AAN5I685"/>
<feature type="transmembrane region" description="Helical" evidence="6">
    <location>
        <begin position="320"/>
        <end position="342"/>
    </location>
</feature>
<evidence type="ECO:0000313" key="8">
    <source>
        <dbReference type="Proteomes" id="UP001328107"/>
    </source>
</evidence>
<keyword evidence="5 6" id="KW-0472">Membrane</keyword>
<keyword evidence="4 6" id="KW-1133">Transmembrane helix</keyword>
<evidence type="ECO:0000313" key="7">
    <source>
        <dbReference type="EMBL" id="GMR53833.1"/>
    </source>
</evidence>
<evidence type="ECO:0000256" key="4">
    <source>
        <dbReference type="ARBA" id="ARBA00022989"/>
    </source>
</evidence>
<feature type="transmembrane region" description="Helical" evidence="6">
    <location>
        <begin position="190"/>
        <end position="209"/>
    </location>
</feature>
<dbReference type="Pfam" id="PF10271">
    <property type="entry name" value="Tmp39"/>
    <property type="match status" value="1"/>
</dbReference>
<dbReference type="EMBL" id="BTRK01000005">
    <property type="protein sequence ID" value="GMR53833.1"/>
    <property type="molecule type" value="Genomic_DNA"/>
</dbReference>
<comment type="caution">
    <text evidence="7">The sequence shown here is derived from an EMBL/GenBank/DDBJ whole genome shotgun (WGS) entry which is preliminary data.</text>
</comment>
<evidence type="ECO:0000256" key="5">
    <source>
        <dbReference type="ARBA" id="ARBA00023136"/>
    </source>
</evidence>
<accession>A0AAN5I685</accession>
<organism evidence="7 8">
    <name type="scientific">Pristionchus mayeri</name>
    <dbReference type="NCBI Taxonomy" id="1317129"/>
    <lineage>
        <taxon>Eukaryota</taxon>
        <taxon>Metazoa</taxon>
        <taxon>Ecdysozoa</taxon>
        <taxon>Nematoda</taxon>
        <taxon>Chromadorea</taxon>
        <taxon>Rhabditida</taxon>
        <taxon>Rhabditina</taxon>
        <taxon>Diplogasteromorpha</taxon>
        <taxon>Diplogasteroidea</taxon>
        <taxon>Neodiplogasteridae</taxon>
        <taxon>Pristionchus</taxon>
    </lineage>
</organism>
<name>A0AAN5I685_9BILA</name>
<dbReference type="PANTHER" id="PTHR12995">
    <property type="entry name" value="FI21814P1"/>
    <property type="match status" value="1"/>
</dbReference>
<feature type="transmembrane region" description="Helical" evidence="6">
    <location>
        <begin position="154"/>
        <end position="178"/>
    </location>
</feature>
<proteinExistence type="inferred from homology"/>
<keyword evidence="8" id="KW-1185">Reference proteome</keyword>
<protein>
    <submittedName>
        <fullName evidence="7">Uncharacterized protein</fullName>
    </submittedName>
</protein>
<feature type="transmembrane region" description="Helical" evidence="6">
    <location>
        <begin position="442"/>
        <end position="461"/>
    </location>
</feature>